<evidence type="ECO:0000313" key="4">
    <source>
        <dbReference type="Proteomes" id="UP001596549"/>
    </source>
</evidence>
<dbReference type="PANTHER" id="PTHR31157">
    <property type="entry name" value="SCP DOMAIN-CONTAINING PROTEIN"/>
    <property type="match status" value="1"/>
</dbReference>
<dbReference type="InterPro" id="IPR029410">
    <property type="entry name" value="CAP_assoc"/>
</dbReference>
<dbReference type="RefSeq" id="WP_379749240.1">
    <property type="nucleotide sequence ID" value="NZ_JBHTCP010000016.1"/>
</dbReference>
<feature type="domain" description="CAP-associated" evidence="2">
    <location>
        <begin position="56"/>
        <end position="196"/>
    </location>
</feature>
<dbReference type="Proteomes" id="UP001596549">
    <property type="component" value="Unassembled WGS sequence"/>
</dbReference>
<name>A0ABW2NRU8_9BACL</name>
<dbReference type="EMBL" id="JBHTCP010000016">
    <property type="protein sequence ID" value="MFC7372045.1"/>
    <property type="molecule type" value="Genomic_DNA"/>
</dbReference>
<dbReference type="CDD" id="cd05379">
    <property type="entry name" value="CAP_bacterial"/>
    <property type="match status" value="1"/>
</dbReference>
<comment type="caution">
    <text evidence="3">The sequence shown here is derived from an EMBL/GenBank/DDBJ whole genome shotgun (WGS) entry which is preliminary data.</text>
</comment>
<evidence type="ECO:0000313" key="3">
    <source>
        <dbReference type="EMBL" id="MFC7372045.1"/>
    </source>
</evidence>
<dbReference type="InterPro" id="IPR035940">
    <property type="entry name" value="CAP_sf"/>
</dbReference>
<evidence type="ECO:0000259" key="2">
    <source>
        <dbReference type="Pfam" id="PF14504"/>
    </source>
</evidence>
<organism evidence="3 4">
    <name type="scientific">Fictibacillus iocasae</name>
    <dbReference type="NCBI Taxonomy" id="2715437"/>
    <lineage>
        <taxon>Bacteria</taxon>
        <taxon>Bacillati</taxon>
        <taxon>Bacillota</taxon>
        <taxon>Bacilli</taxon>
        <taxon>Bacillales</taxon>
        <taxon>Fictibacillaceae</taxon>
        <taxon>Fictibacillus</taxon>
    </lineage>
</organism>
<evidence type="ECO:0000259" key="1">
    <source>
        <dbReference type="Pfam" id="PF00188"/>
    </source>
</evidence>
<dbReference type="InterPro" id="IPR014044">
    <property type="entry name" value="CAP_dom"/>
</dbReference>
<proteinExistence type="predicted"/>
<protein>
    <submittedName>
        <fullName evidence="3">CAP domain-containing protein</fullName>
    </submittedName>
</protein>
<dbReference type="Pfam" id="PF00188">
    <property type="entry name" value="CAP"/>
    <property type="match status" value="1"/>
</dbReference>
<dbReference type="SUPFAM" id="SSF55797">
    <property type="entry name" value="PR-1-like"/>
    <property type="match status" value="1"/>
</dbReference>
<dbReference type="Pfam" id="PF14504">
    <property type="entry name" value="CAP_assoc_N"/>
    <property type="match status" value="1"/>
</dbReference>
<dbReference type="PANTHER" id="PTHR31157:SF26">
    <property type="entry name" value="SCP-LIKE EXTRACELLULAR PROTEIN"/>
    <property type="match status" value="1"/>
</dbReference>
<keyword evidence="4" id="KW-1185">Reference proteome</keyword>
<accession>A0ABW2NRU8</accession>
<sequence>MVRILLILMLSAVIFYLLYLKDAPNKPFTLQDKEVSPAIQKQEKLVIPRESAVSYLGRTEKEWVKKWGKPDRVESSAYGYEWYVYAKDRTAYIQAGVKDGKVVTVYALGDRVNVEPFKIGESSESVLKKASPKSSVNVDDQNGLYRFELSETDLNIRPLIAINEDVYAQLYMDQYTQKLSSVRYIAKSVLISQQPYSVVFQGKAPEQPKLTPKEQQLVEEANEKQVLDMTNVIRERHGLRALILHRGASEVAYLHSKDMAENEYFSHTSPTTGELSDRLMKGNVEYRAAGENIAANYTDGAAAVEGWLNSEGHRRAMLNKDYTHLGVGVYKKHYTQNFVTP</sequence>
<gene>
    <name evidence="3" type="ORF">ACFQPF_10160</name>
</gene>
<feature type="domain" description="SCP" evidence="1">
    <location>
        <begin position="227"/>
        <end position="337"/>
    </location>
</feature>
<dbReference type="Gene3D" id="3.40.33.10">
    <property type="entry name" value="CAP"/>
    <property type="match status" value="1"/>
</dbReference>
<reference evidence="4" key="1">
    <citation type="journal article" date="2019" name="Int. J. Syst. Evol. Microbiol.">
        <title>The Global Catalogue of Microorganisms (GCM) 10K type strain sequencing project: providing services to taxonomists for standard genome sequencing and annotation.</title>
        <authorList>
            <consortium name="The Broad Institute Genomics Platform"/>
            <consortium name="The Broad Institute Genome Sequencing Center for Infectious Disease"/>
            <person name="Wu L."/>
            <person name="Ma J."/>
        </authorList>
    </citation>
    <scope>NUCLEOTIDE SEQUENCE [LARGE SCALE GENOMIC DNA]</scope>
    <source>
        <strain evidence="4">NBRC 106396</strain>
    </source>
</reference>